<dbReference type="EMBL" id="PVBR01000016">
    <property type="protein sequence ID" value="PRD41805.1"/>
    <property type="molecule type" value="Genomic_DNA"/>
</dbReference>
<evidence type="ECO:0000313" key="1">
    <source>
        <dbReference type="EMBL" id="PRD41805.1"/>
    </source>
</evidence>
<sequence length="60" mass="6943">MTEMKSLNMRIMTPLLAMTRRIIKRRAPENVAFGIYPSSDRFAATFSHKGRREALREGKC</sequence>
<dbReference type="AlphaFoldDB" id="A0A2S9IMR3"/>
<comment type="caution">
    <text evidence="1">The sequence shown here is derived from an EMBL/GenBank/DDBJ whole genome shotgun (WGS) entry which is preliminary data.</text>
</comment>
<name>A0A2S9IMR3_9HYPH</name>
<protein>
    <submittedName>
        <fullName evidence="1">Uncharacterized protein</fullName>
    </submittedName>
</protein>
<accession>A0A2S9IMR3</accession>
<proteinExistence type="predicted"/>
<keyword evidence="2" id="KW-1185">Reference proteome</keyword>
<dbReference type="Proteomes" id="UP000239434">
    <property type="component" value="Unassembled WGS sequence"/>
</dbReference>
<reference evidence="1 2" key="1">
    <citation type="submission" date="2018-02" db="EMBL/GenBank/DDBJ databases">
        <title>The draft genome of Phyllobacterium sp. 1N-3.</title>
        <authorList>
            <person name="Liu L."/>
            <person name="Li L."/>
            <person name="Zhang X."/>
            <person name="Wang T."/>
            <person name="Liang L."/>
        </authorList>
    </citation>
    <scope>NUCLEOTIDE SEQUENCE [LARGE SCALE GENOMIC DNA]</scope>
    <source>
        <strain evidence="1 2">1N-3</strain>
    </source>
</reference>
<gene>
    <name evidence="1" type="ORF">C5748_19290</name>
</gene>
<evidence type="ECO:0000313" key="2">
    <source>
        <dbReference type="Proteomes" id="UP000239434"/>
    </source>
</evidence>
<organism evidence="1 2">
    <name type="scientific">Phyllobacterium phragmitis</name>
    <dbReference type="NCBI Taxonomy" id="2670329"/>
    <lineage>
        <taxon>Bacteria</taxon>
        <taxon>Pseudomonadati</taxon>
        <taxon>Pseudomonadota</taxon>
        <taxon>Alphaproteobacteria</taxon>
        <taxon>Hyphomicrobiales</taxon>
        <taxon>Phyllobacteriaceae</taxon>
        <taxon>Phyllobacterium</taxon>
    </lineage>
</organism>